<evidence type="ECO:0000313" key="3">
    <source>
        <dbReference type="Proteomes" id="UP000095728"/>
    </source>
</evidence>
<evidence type="ECO:0000313" key="2">
    <source>
        <dbReference type="EMBL" id="OEJ86452.1"/>
    </source>
</evidence>
<dbReference type="OrthoDB" id="4096201at2759"/>
<protein>
    <submittedName>
        <fullName evidence="2">Uncharacterized protein</fullName>
    </submittedName>
</protein>
<feature type="compositionally biased region" description="Basic and acidic residues" evidence="1">
    <location>
        <begin position="314"/>
        <end position="323"/>
    </location>
</feature>
<comment type="caution">
    <text evidence="2">The sequence shown here is derived from an EMBL/GenBank/DDBJ whole genome shotgun (WGS) entry which is preliminary data.</text>
</comment>
<feature type="compositionally biased region" description="Low complexity" evidence="1">
    <location>
        <begin position="11"/>
        <end position="36"/>
    </location>
</feature>
<name>A0A1E5RHS2_9ASCO</name>
<dbReference type="InParanoid" id="A0A1E5RHS2"/>
<sequence length="493" mass="55859">MLLNKKLFLTPASSPVGSPSPSSSSSSSSSFTPASSKGKYKLGSKDSQQKLSNYKKGHQVSSVLAPSNYYNASYDINDEERTSSTVVNHKRAKTSGDYFTHKHYSESDSSDFNESDSDLDFDNSFTEYSLSFPKLNHKNSISKKSNRCFKANSRPTTPVVASAAPNDKKCLARKKPPHKSVVQQFHAKALDNISTKLNNFTYFIPSKTKSMMESSCTGAAVSNGTPQITNANSFSSSESLMQEMNMKNGKESKYNFYIHCDMDARERCFNYILETIDAVWARYCDATTLVEEEFYPTTAVNSPQISNNKTHKRSVSDIGRESSMDETLDNSTDVLDQKTRRRCSSIVSGKSISMMNNNNTMTNVQTQNDAQNNSATELEVDVNKLNHFKQRLSSTKMYMEDLVDSTDMLDLVNFWKKWDLIKYNCIQFMENDEDEYEDDIYDSSNYVNCNDQETQWSSFTNNKSALKPDSFDLCDEVLNKLEKGRYYYNNDDI</sequence>
<feature type="region of interest" description="Disordered" evidence="1">
    <location>
        <begin position="300"/>
        <end position="333"/>
    </location>
</feature>
<dbReference type="EMBL" id="LPNM01000006">
    <property type="protein sequence ID" value="OEJ86452.1"/>
    <property type="molecule type" value="Genomic_DNA"/>
</dbReference>
<reference evidence="3" key="1">
    <citation type="journal article" date="2016" name="Genome Announc.">
        <title>Genome sequences of three species of Hanseniaspora isolated from spontaneous wine fermentations.</title>
        <authorList>
            <person name="Sternes P.R."/>
            <person name="Lee D."/>
            <person name="Kutyna D.R."/>
            <person name="Borneman A.R."/>
        </authorList>
    </citation>
    <scope>NUCLEOTIDE SEQUENCE [LARGE SCALE GENOMIC DNA]</scope>
    <source>
        <strain evidence="3">AWRI3579</strain>
    </source>
</reference>
<keyword evidence="3" id="KW-1185">Reference proteome</keyword>
<proteinExistence type="predicted"/>
<dbReference type="Proteomes" id="UP000095728">
    <property type="component" value="Unassembled WGS sequence"/>
</dbReference>
<evidence type="ECO:0000256" key="1">
    <source>
        <dbReference type="SAM" id="MobiDB-lite"/>
    </source>
</evidence>
<feature type="region of interest" description="Disordered" evidence="1">
    <location>
        <begin position="1"/>
        <end position="59"/>
    </location>
</feature>
<dbReference type="AlphaFoldDB" id="A0A1E5RHS2"/>
<accession>A0A1E5RHS2</accession>
<organism evidence="2 3">
    <name type="scientific">Hanseniaspora osmophila</name>
    <dbReference type="NCBI Taxonomy" id="56408"/>
    <lineage>
        <taxon>Eukaryota</taxon>
        <taxon>Fungi</taxon>
        <taxon>Dikarya</taxon>
        <taxon>Ascomycota</taxon>
        <taxon>Saccharomycotina</taxon>
        <taxon>Saccharomycetes</taxon>
        <taxon>Saccharomycodales</taxon>
        <taxon>Saccharomycodaceae</taxon>
        <taxon>Hanseniaspora</taxon>
    </lineage>
</organism>
<gene>
    <name evidence="2" type="ORF">AWRI3579_g1655</name>
</gene>